<reference evidence="4 5" key="1">
    <citation type="submission" date="2019-04" db="EMBL/GenBank/DDBJ databases">
        <authorList>
            <person name="Hwang J.C."/>
        </authorList>
    </citation>
    <scope>NUCLEOTIDE SEQUENCE [LARGE SCALE GENOMIC DNA]</scope>
    <source>
        <strain evidence="4 5">IMCC35001</strain>
    </source>
</reference>
<evidence type="ECO:0000259" key="3">
    <source>
        <dbReference type="Pfam" id="PF22113"/>
    </source>
</evidence>
<dbReference type="InterPro" id="IPR020014">
    <property type="entry name" value="Decahaem_cyt-c_OmcA/MtrC"/>
</dbReference>
<dbReference type="NCBIfam" id="TIGR03507">
    <property type="entry name" value="decahem_SO1788"/>
    <property type="match status" value="1"/>
</dbReference>
<accession>A0A4U1BBF9</accession>
<dbReference type="SUPFAM" id="SSF48695">
    <property type="entry name" value="Multiheme cytochromes"/>
    <property type="match status" value="1"/>
</dbReference>
<dbReference type="EMBL" id="SWCI01000008">
    <property type="protein sequence ID" value="TKB48250.1"/>
    <property type="molecule type" value="Genomic_DNA"/>
</dbReference>
<dbReference type="Proteomes" id="UP000305674">
    <property type="component" value="Unassembled WGS sequence"/>
</dbReference>
<dbReference type="PANTHER" id="PTHR35038">
    <property type="entry name" value="DISSIMILATORY SULFITE REDUCTASE SIRA"/>
    <property type="match status" value="1"/>
</dbReference>
<dbReference type="InterPro" id="IPR054337">
    <property type="entry name" value="Mtrc-MtrF-like_dom_II/IV"/>
</dbReference>
<dbReference type="Pfam" id="PF22113">
    <property type="entry name" value="Mtrc-MtrF_II-IV_dom"/>
    <property type="match status" value="2"/>
</dbReference>
<protein>
    <submittedName>
        <fullName evidence="4">OmcA/MtrC family decaheme c-type cytochrome</fullName>
    </submittedName>
</protein>
<feature type="domain" description="Decaheme cytochrome c component MtrC/MtrF" evidence="2">
    <location>
        <begin position="81"/>
        <end position="187"/>
    </location>
</feature>
<evidence type="ECO:0000259" key="2">
    <source>
        <dbReference type="Pfam" id="PF22111"/>
    </source>
</evidence>
<evidence type="ECO:0000313" key="5">
    <source>
        <dbReference type="Proteomes" id="UP000305674"/>
    </source>
</evidence>
<organism evidence="4 5">
    <name type="scientific">Ferrimonas sediminicola</name>
    <dbReference type="NCBI Taxonomy" id="2569538"/>
    <lineage>
        <taxon>Bacteria</taxon>
        <taxon>Pseudomonadati</taxon>
        <taxon>Pseudomonadota</taxon>
        <taxon>Gammaproteobacteria</taxon>
        <taxon>Alteromonadales</taxon>
        <taxon>Ferrimonadaceae</taxon>
        <taxon>Ferrimonas</taxon>
    </lineage>
</organism>
<keyword evidence="5" id="KW-1185">Reference proteome</keyword>
<dbReference type="InterPro" id="IPR036280">
    <property type="entry name" value="Multihaem_cyt_sf"/>
</dbReference>
<gene>
    <name evidence="4" type="ORF">FCL40_12940</name>
</gene>
<sequence length="678" mass="71218">MVNKKPSPKSREMIMMMMKTPNWRLMATAAVVSAALSACGGSDGNDGNDGNPGRPGGEPAVTVNQLNLSVTEVSFDNGLPVFKILATNEEDESVVGLQGMKINVAQLLPAGHKTVGDSTMWQVAGHNSKYGAAEIVDEKNGYYSVTFSALEKAQLDPDFTRRLNIVVPAGTLADGTTTVPQAEVAFDYNAAGAAADYTRNIVAIDSCAACHGEDQAIKHGYTNPQTCATCHDGMKADGGRTSRSLTVLVHDKHQVAFAEGEYPTDRAACNVCHLTSEPEADLALTEWGNWSMVPTKQTCSSCHTDSAHISEQPDSSTCATCHTAEGTGVVAGTIDAHLGEWNDAAKVIAQWSTDVQMSYVAADDSVNVTVSILDSAGTKLDASEVLTSIERLELTTNIGPNFPVLGYGQKSGFNAVEQGELANGATIVDGDIVANTGALAFGNGDADTAFTFVGLSACSKDGQIISCEGLPLDESGHSLDENFTGMKANLAFVTKSGEAPSMRHTDSLDITKCEGCHNDNFQIHKGTHHPGFVMGDLVEGLDGCVSCHTPEGTYAFDNQGAFEQKLHVVHGEKAIVGDCTQCHTSFNLDAFGKKDVINTGIVDGGNRFNPADARYGTPITATCASCHGYEAAISHMTGGTLGNGVYNGDKAVAQQAVSAENCFVCHAPDVANHGNVKF</sequence>
<evidence type="ECO:0000256" key="1">
    <source>
        <dbReference type="ARBA" id="ARBA00022729"/>
    </source>
</evidence>
<comment type="caution">
    <text evidence="4">The sequence shown here is derived from an EMBL/GenBank/DDBJ whole genome shotgun (WGS) entry which is preliminary data.</text>
</comment>
<evidence type="ECO:0000313" key="4">
    <source>
        <dbReference type="EMBL" id="TKB48250.1"/>
    </source>
</evidence>
<proteinExistence type="predicted"/>
<dbReference type="Gene3D" id="1.10.720.180">
    <property type="match status" value="1"/>
</dbReference>
<dbReference type="Pfam" id="PF22111">
    <property type="entry name" value="MtrC-MtrF_N"/>
    <property type="match status" value="1"/>
</dbReference>
<dbReference type="AlphaFoldDB" id="A0A4U1BBF9"/>
<dbReference type="InterPro" id="IPR054334">
    <property type="entry name" value="MtrC-MtrF_dom_I"/>
</dbReference>
<name>A0A4U1BBF9_9GAMM</name>
<dbReference type="InterPro" id="IPR051829">
    <property type="entry name" value="Multiheme_Cytochr_ET"/>
</dbReference>
<dbReference type="GO" id="GO:0016491">
    <property type="term" value="F:oxidoreductase activity"/>
    <property type="evidence" value="ECO:0007669"/>
    <property type="project" value="TreeGrafter"/>
</dbReference>
<keyword evidence="1" id="KW-0732">Signal</keyword>
<dbReference type="PANTHER" id="PTHR35038:SF6">
    <property type="entry name" value="SURFACE LOCALIZED DECAHEME CYTOCHROME C LIPOPROTEIN"/>
    <property type="match status" value="1"/>
</dbReference>
<dbReference type="OrthoDB" id="9146465at2"/>
<feature type="domain" description="Outer membrane cytochrome MtrC/MtrF-like" evidence="3">
    <location>
        <begin position="199"/>
        <end position="325"/>
    </location>
</feature>
<dbReference type="Gene3D" id="3.90.10.10">
    <property type="entry name" value="Cytochrome C3"/>
    <property type="match status" value="2"/>
</dbReference>
<feature type="domain" description="Outer membrane cytochrome MtrC/MtrF-like" evidence="3">
    <location>
        <begin position="509"/>
        <end position="670"/>
    </location>
</feature>